<evidence type="ECO:0000259" key="1">
    <source>
        <dbReference type="Pfam" id="PF08887"/>
    </source>
</evidence>
<accession>A0A1H6MS60</accession>
<dbReference type="AlphaFoldDB" id="A0A1H6MS60"/>
<dbReference type="InterPro" id="IPR014983">
    <property type="entry name" value="GAD-rel"/>
</dbReference>
<protein>
    <recommendedName>
        <fullName evidence="1">GAD-related domain-containing protein</fullName>
    </recommendedName>
</protein>
<feature type="domain" description="GAD-related" evidence="1">
    <location>
        <begin position="9"/>
        <end position="105"/>
    </location>
</feature>
<dbReference type="Pfam" id="PF08887">
    <property type="entry name" value="GAD-like"/>
    <property type="match status" value="1"/>
</dbReference>
<keyword evidence="3" id="KW-1185">Reference proteome</keyword>
<reference evidence="3" key="1">
    <citation type="submission" date="2016-10" db="EMBL/GenBank/DDBJ databases">
        <authorList>
            <person name="Varghese N."/>
            <person name="Submissions S."/>
        </authorList>
    </citation>
    <scope>NUCLEOTIDE SEQUENCE [LARGE SCALE GENOMIC DNA]</scope>
    <source>
        <strain evidence="3">DSM 11593</strain>
    </source>
</reference>
<dbReference type="EMBL" id="FNXG01000003">
    <property type="protein sequence ID" value="SEI00555.1"/>
    <property type="molecule type" value="Genomic_DNA"/>
</dbReference>
<dbReference type="Proteomes" id="UP000199125">
    <property type="component" value="Unassembled WGS sequence"/>
</dbReference>
<dbReference type="RefSeq" id="WP_090848136.1">
    <property type="nucleotide sequence ID" value="NZ_FNXG01000003.1"/>
</dbReference>
<dbReference type="OrthoDB" id="7777269at2"/>
<proteinExistence type="predicted"/>
<evidence type="ECO:0000313" key="3">
    <source>
        <dbReference type="Proteomes" id="UP000199125"/>
    </source>
</evidence>
<organism evidence="2 3">
    <name type="scientific">Paracoccus alkenifer</name>
    <dbReference type="NCBI Taxonomy" id="65735"/>
    <lineage>
        <taxon>Bacteria</taxon>
        <taxon>Pseudomonadati</taxon>
        <taxon>Pseudomonadota</taxon>
        <taxon>Alphaproteobacteria</taxon>
        <taxon>Rhodobacterales</taxon>
        <taxon>Paracoccaceae</taxon>
        <taxon>Paracoccus</taxon>
    </lineage>
</organism>
<name>A0A1H6MS60_9RHOB</name>
<gene>
    <name evidence="2" type="ORF">SAMN04488075_2239</name>
</gene>
<evidence type="ECO:0000313" key="2">
    <source>
        <dbReference type="EMBL" id="SEI00555.1"/>
    </source>
</evidence>
<sequence length="243" mass="27436">MRPKRYPLQEVLDEFGPPQGDGPISQAEAERYRGRIPDAMIEFWLNHGRGSWRNGLYWLCDPEQLRPVMETLFKDDPEIRPGEVIPYLRDAFGYIKAWHPRLKLVSIATNLAEVSNTDITVQVINGERPFDDDLAVAGPVYRAVARDDSWANAVDGTPVFDAVLARLGPIREDQVYVMTPHFLLGGDGVAEDFSIGGLVEYLGFLIQTQPFTRTRYISPDEGGRKPFGQLEPVRTIGHDRLIE</sequence>